<feature type="compositionally biased region" description="Pro residues" evidence="1">
    <location>
        <begin position="61"/>
        <end position="73"/>
    </location>
</feature>
<evidence type="ECO:0000313" key="3">
    <source>
        <dbReference type="Proteomes" id="UP001142374"/>
    </source>
</evidence>
<sequence length="189" mass="19264">MRRGIMQALAWMLATAAAMAVSWYGVRTVLAGTAYEPPRALPISGTAAPAIGEPASSARTPGPPPSPALPGTPSPSGKQLAPPAPDTSAPGTGDGSGSGAGAGATQSAEAQSQPGAGEVKSYPVRGGRAVFDLGEKSAALVSATPEEGWRMRVWKQSAWIRVDFMAGTKTTSVFVTWNGHPPRVQTVEN</sequence>
<name>A0A9X2RJD8_9ACTN</name>
<dbReference type="Proteomes" id="UP001142374">
    <property type="component" value="Unassembled WGS sequence"/>
</dbReference>
<evidence type="ECO:0000313" key="2">
    <source>
        <dbReference type="EMBL" id="MCQ8768567.1"/>
    </source>
</evidence>
<feature type="compositionally biased region" description="Low complexity" evidence="1">
    <location>
        <begin position="103"/>
        <end position="113"/>
    </location>
</feature>
<feature type="region of interest" description="Disordered" evidence="1">
    <location>
        <begin position="45"/>
        <end position="122"/>
    </location>
</feature>
<reference evidence="2" key="1">
    <citation type="submission" date="2022-06" db="EMBL/GenBank/DDBJ databases">
        <title>WGS of actinobacteria.</title>
        <authorList>
            <person name="Thawai C."/>
        </authorList>
    </citation>
    <scope>NUCLEOTIDE SEQUENCE</scope>
    <source>
        <strain evidence="2">AA8</strain>
    </source>
</reference>
<accession>A0A9X2RJD8</accession>
<dbReference type="AlphaFoldDB" id="A0A9X2RJD8"/>
<organism evidence="2 3">
    <name type="scientific">Streptomyces telluris</name>
    <dbReference type="NCBI Taxonomy" id="2720021"/>
    <lineage>
        <taxon>Bacteria</taxon>
        <taxon>Bacillati</taxon>
        <taxon>Actinomycetota</taxon>
        <taxon>Actinomycetes</taxon>
        <taxon>Kitasatosporales</taxon>
        <taxon>Streptomycetaceae</taxon>
        <taxon>Streptomyces</taxon>
    </lineage>
</organism>
<evidence type="ECO:0008006" key="4">
    <source>
        <dbReference type="Google" id="ProtNLM"/>
    </source>
</evidence>
<keyword evidence="3" id="KW-1185">Reference proteome</keyword>
<proteinExistence type="predicted"/>
<dbReference type="EMBL" id="JANIID010000001">
    <property type="protein sequence ID" value="MCQ8768567.1"/>
    <property type="molecule type" value="Genomic_DNA"/>
</dbReference>
<protein>
    <recommendedName>
        <fullName evidence="4">Secreted protein</fullName>
    </recommendedName>
</protein>
<evidence type="ECO:0000256" key="1">
    <source>
        <dbReference type="SAM" id="MobiDB-lite"/>
    </source>
</evidence>
<comment type="caution">
    <text evidence="2">The sequence shown here is derived from an EMBL/GenBank/DDBJ whole genome shotgun (WGS) entry which is preliminary data.</text>
</comment>
<feature type="compositionally biased region" description="Gly residues" evidence="1">
    <location>
        <begin position="92"/>
        <end position="102"/>
    </location>
</feature>
<gene>
    <name evidence="2" type="ORF">NQU55_02055</name>
</gene>